<gene>
    <name evidence="1" type="ORF">COS99_08775</name>
</gene>
<evidence type="ECO:0000313" key="1">
    <source>
        <dbReference type="EMBL" id="PIU40802.1"/>
    </source>
</evidence>
<sequence length="384" mass="41976">MKYKIIIIAAFLVVSCVLAFYICMDNIVIAMAQRQLKSICAGSVVTIGRCRVKPATSIVLTDVEIKVPATYDIKIKDLKISYSISSLMRGDILKSYLGDSSFNINMGDKDITQLKGYFNLGSGKGALKVNEAQVSALALTLKARDVNFSGKISLALDLKEDRIKNIDLKLDSLDAKGILLENGYLKSQLTEESAEFYVQSVKYNGVKMNDVSGSVFIDDNTVSLRSFSAKIFSGTVNGNMSYRIDKNRDFTIDLNAAGLDLSAFVSEMKLENKFQMTGRLNGKAVLSGNGLIPSEITGDFSTDPAGGVLVIKDTRFLENMAKDSGQSLDILMESFKQYQYNIGLMKLSVDSGTLIMDVALEGASGKRNFNVILHDFLPKKGRGL</sequence>
<dbReference type="EMBL" id="PEWV01000078">
    <property type="protein sequence ID" value="PIU40802.1"/>
    <property type="molecule type" value="Genomic_DNA"/>
</dbReference>
<dbReference type="PROSITE" id="PS51257">
    <property type="entry name" value="PROKAR_LIPOPROTEIN"/>
    <property type="match status" value="1"/>
</dbReference>
<evidence type="ECO:0008006" key="3">
    <source>
        <dbReference type="Google" id="ProtNLM"/>
    </source>
</evidence>
<protein>
    <recommendedName>
        <fullName evidence="3">Dicarboxylate transport domain-containing protein</fullName>
    </recommendedName>
</protein>
<evidence type="ECO:0000313" key="2">
    <source>
        <dbReference type="Proteomes" id="UP000230052"/>
    </source>
</evidence>
<proteinExistence type="predicted"/>
<reference evidence="1 2" key="1">
    <citation type="submission" date="2017-09" db="EMBL/GenBank/DDBJ databases">
        <title>Depth-based differentiation of microbial function through sediment-hosted aquifers and enrichment of novel symbionts in the deep terrestrial subsurface.</title>
        <authorList>
            <person name="Probst A.J."/>
            <person name="Ladd B."/>
            <person name="Jarett J.K."/>
            <person name="Geller-Mcgrath D.E."/>
            <person name="Sieber C.M."/>
            <person name="Emerson J.B."/>
            <person name="Anantharaman K."/>
            <person name="Thomas B.C."/>
            <person name="Malmstrom R."/>
            <person name="Stieglmeier M."/>
            <person name="Klingl A."/>
            <person name="Woyke T."/>
            <person name="Ryan C.M."/>
            <person name="Banfield J.F."/>
        </authorList>
    </citation>
    <scope>NUCLEOTIDE SEQUENCE [LARGE SCALE GENOMIC DNA]</scope>
    <source>
        <strain evidence="1">CG07_land_8_20_14_0_80_42_15</strain>
    </source>
</reference>
<comment type="caution">
    <text evidence="1">The sequence shown here is derived from an EMBL/GenBank/DDBJ whole genome shotgun (WGS) entry which is preliminary data.</text>
</comment>
<dbReference type="AlphaFoldDB" id="A0A2J0KQ82"/>
<dbReference type="Proteomes" id="UP000230052">
    <property type="component" value="Unassembled WGS sequence"/>
</dbReference>
<accession>A0A2J0KQ82</accession>
<organism evidence="1 2">
    <name type="scientific">Candidatus Aquitaenariimonas noxiae</name>
    <dbReference type="NCBI Taxonomy" id="1974741"/>
    <lineage>
        <taxon>Bacteria</taxon>
        <taxon>Pseudomonadati</taxon>
        <taxon>Candidatus Omnitrophota</taxon>
        <taxon>Candidatus Aquitaenariimonas</taxon>
    </lineage>
</organism>
<name>A0A2J0KQ82_9BACT</name>